<evidence type="ECO:0000313" key="3">
    <source>
        <dbReference type="Proteomes" id="UP001208567"/>
    </source>
</evidence>
<organism evidence="2 3">
    <name type="scientific">Clostridium omnivorum</name>
    <dbReference type="NCBI Taxonomy" id="1604902"/>
    <lineage>
        <taxon>Bacteria</taxon>
        <taxon>Bacillati</taxon>
        <taxon>Bacillota</taxon>
        <taxon>Clostridia</taxon>
        <taxon>Eubacteriales</taxon>
        <taxon>Clostridiaceae</taxon>
        <taxon>Clostridium</taxon>
    </lineage>
</organism>
<dbReference type="InterPro" id="IPR002509">
    <property type="entry name" value="NODB_dom"/>
</dbReference>
<comment type="caution">
    <text evidence="2">The sequence shown here is derived from an EMBL/GenBank/DDBJ whole genome shotgun (WGS) entry which is preliminary data.</text>
</comment>
<dbReference type="CDD" id="cd10944">
    <property type="entry name" value="CE4_SmPgdA_like"/>
    <property type="match status" value="1"/>
</dbReference>
<dbReference type="EMBL" id="BRXR01000001">
    <property type="protein sequence ID" value="GLC31602.1"/>
    <property type="molecule type" value="Genomic_DNA"/>
</dbReference>
<gene>
    <name evidence="2" type="ORF">bsdE14_30120</name>
</gene>
<reference evidence="2 3" key="1">
    <citation type="journal article" date="2024" name="Int. J. Syst. Evol. Microbiol.">
        <title>Clostridium omnivorum sp. nov., isolated from anoxic soil under the treatment of reductive soil disinfestation.</title>
        <authorList>
            <person name="Ueki A."/>
            <person name="Tonouchi A."/>
            <person name="Kaku N."/>
            <person name="Honma S."/>
            <person name="Ueki K."/>
        </authorList>
    </citation>
    <scope>NUCLEOTIDE SEQUENCE [LARGE SCALE GENOMIC DNA]</scope>
    <source>
        <strain evidence="2 3">E14</strain>
    </source>
</reference>
<dbReference type="InterPro" id="IPR050248">
    <property type="entry name" value="Polysacc_deacetylase_ArnD"/>
</dbReference>
<dbReference type="Gene3D" id="3.20.20.370">
    <property type="entry name" value="Glycoside hydrolase/deacetylase"/>
    <property type="match status" value="1"/>
</dbReference>
<proteinExistence type="predicted"/>
<sequence>MKSILRLILCASSVLYLMFLFNENVQGFEVNKSSLPDEQLCIQHNEIEKGEKIIYLTFDDGPSILTSRILDILKEQDVKATFFLIGNQINGFEDVVKRINNEGHSMGLHTYSHNFKKIYRNKSSFINEMVDCQVEIVRATGSSTNVIRFPRGSRRLLSNELLNQLHDYNFKIYDWNMETKDGLNPKLSPDKLYREATKRCEQSSNIILLMHCDYMHKNTCKALPRIIMYYKEQGYEFKAITEETPELYFPISRKTFNFFKAAL</sequence>
<dbReference type="SUPFAM" id="SSF88713">
    <property type="entry name" value="Glycoside hydrolase/deacetylase"/>
    <property type="match status" value="1"/>
</dbReference>
<protein>
    <submittedName>
        <fullName evidence="2">Polysaccharide deacetylase</fullName>
    </submittedName>
</protein>
<evidence type="ECO:0000313" key="2">
    <source>
        <dbReference type="EMBL" id="GLC31602.1"/>
    </source>
</evidence>
<dbReference type="Proteomes" id="UP001208567">
    <property type="component" value="Unassembled WGS sequence"/>
</dbReference>
<dbReference type="PANTHER" id="PTHR10587">
    <property type="entry name" value="GLYCOSYL TRANSFERASE-RELATED"/>
    <property type="match status" value="1"/>
</dbReference>
<dbReference type="PANTHER" id="PTHR10587:SF125">
    <property type="entry name" value="POLYSACCHARIDE DEACETYLASE YHEN-RELATED"/>
    <property type="match status" value="1"/>
</dbReference>
<evidence type="ECO:0000259" key="1">
    <source>
        <dbReference type="PROSITE" id="PS51677"/>
    </source>
</evidence>
<dbReference type="Pfam" id="PF01522">
    <property type="entry name" value="Polysacc_deac_1"/>
    <property type="match status" value="1"/>
</dbReference>
<accession>A0ABQ5N8M6</accession>
<dbReference type="RefSeq" id="WP_264850934.1">
    <property type="nucleotide sequence ID" value="NZ_BRXR01000001.1"/>
</dbReference>
<dbReference type="InterPro" id="IPR011330">
    <property type="entry name" value="Glyco_hydro/deAcase_b/a-brl"/>
</dbReference>
<name>A0ABQ5N8M6_9CLOT</name>
<dbReference type="PROSITE" id="PS51677">
    <property type="entry name" value="NODB"/>
    <property type="match status" value="1"/>
</dbReference>
<feature type="domain" description="NodB homology" evidence="1">
    <location>
        <begin position="52"/>
        <end position="238"/>
    </location>
</feature>
<keyword evidence="3" id="KW-1185">Reference proteome</keyword>